<reference evidence="3" key="1">
    <citation type="journal article" date="2020" name="New Phytol.">
        <title>Comparative genomics reveals dynamic genome evolution in host specialist ectomycorrhizal fungi.</title>
        <authorList>
            <person name="Lofgren L.A."/>
            <person name="Nguyen N.H."/>
            <person name="Vilgalys R."/>
            <person name="Ruytinx J."/>
            <person name="Liao H.L."/>
            <person name="Branco S."/>
            <person name="Kuo A."/>
            <person name="LaButti K."/>
            <person name="Lipzen A."/>
            <person name="Andreopoulos W."/>
            <person name="Pangilinan J."/>
            <person name="Riley R."/>
            <person name="Hundley H."/>
            <person name="Na H."/>
            <person name="Barry K."/>
            <person name="Grigoriev I.V."/>
            <person name="Stajich J.E."/>
            <person name="Kennedy P.G."/>
        </authorList>
    </citation>
    <scope>NUCLEOTIDE SEQUENCE</scope>
    <source>
        <strain evidence="3">DOB743</strain>
    </source>
</reference>
<dbReference type="OrthoDB" id="2676001at2759"/>
<organism evidence="3 4">
    <name type="scientific">Suillus placidus</name>
    <dbReference type="NCBI Taxonomy" id="48579"/>
    <lineage>
        <taxon>Eukaryota</taxon>
        <taxon>Fungi</taxon>
        <taxon>Dikarya</taxon>
        <taxon>Basidiomycota</taxon>
        <taxon>Agaricomycotina</taxon>
        <taxon>Agaricomycetes</taxon>
        <taxon>Agaricomycetidae</taxon>
        <taxon>Boletales</taxon>
        <taxon>Suillineae</taxon>
        <taxon>Suillaceae</taxon>
        <taxon>Suillus</taxon>
    </lineage>
</organism>
<keyword evidence="1" id="KW-0862">Zinc</keyword>
<dbReference type="EMBL" id="JABBWD010000005">
    <property type="protein sequence ID" value="KAG1781474.1"/>
    <property type="molecule type" value="Genomic_DNA"/>
</dbReference>
<name>A0A9P7A2Y3_9AGAM</name>
<dbReference type="Proteomes" id="UP000714275">
    <property type="component" value="Unassembled WGS sequence"/>
</dbReference>
<dbReference type="AlphaFoldDB" id="A0A9P7A2Y3"/>
<evidence type="ECO:0000313" key="4">
    <source>
        <dbReference type="Proteomes" id="UP000714275"/>
    </source>
</evidence>
<proteinExistence type="predicted"/>
<sequence length="264" mass="30499">MSYRCPASGCTRSFSTPKGLNAHLRNTTSCKWYKAGKRCELDREEDRSMNRDSMEDLSNAMVDEVDEELFQLIPLNPQYEPLEQPGVPGPSKHAHSLQAEDNDTVTEWYPHAGKVIRIDRNVYVKWHQQFGLTEDEDDMEKNGMGMDEEDSHLFYLFASHLDWEVACWAVQEGIGHKAFDRLLAIPEVRECLGLQYHNIRSLHQTSTHLAFNDKPQHKHELHHRNPLDTIKSLLGNPAHARDIVYKSSTIFTNSTHLVRIYNEM</sequence>
<evidence type="ECO:0000256" key="1">
    <source>
        <dbReference type="PROSITE-ProRule" id="PRU00042"/>
    </source>
</evidence>
<evidence type="ECO:0000313" key="3">
    <source>
        <dbReference type="EMBL" id="KAG1781474.1"/>
    </source>
</evidence>
<accession>A0A9P7A2Y3</accession>
<dbReference type="InterPro" id="IPR013087">
    <property type="entry name" value="Znf_C2H2_type"/>
</dbReference>
<dbReference type="PROSITE" id="PS50157">
    <property type="entry name" value="ZINC_FINGER_C2H2_2"/>
    <property type="match status" value="1"/>
</dbReference>
<evidence type="ECO:0000259" key="2">
    <source>
        <dbReference type="PROSITE" id="PS50157"/>
    </source>
</evidence>
<dbReference type="GO" id="GO:0008270">
    <property type="term" value="F:zinc ion binding"/>
    <property type="evidence" value="ECO:0007669"/>
    <property type="project" value="UniProtKB-KW"/>
</dbReference>
<keyword evidence="4" id="KW-1185">Reference proteome</keyword>
<keyword evidence="1" id="KW-0479">Metal-binding</keyword>
<protein>
    <recommendedName>
        <fullName evidence="2">C2H2-type domain-containing protein</fullName>
    </recommendedName>
</protein>
<keyword evidence="1" id="KW-0863">Zinc-finger</keyword>
<comment type="caution">
    <text evidence="3">The sequence shown here is derived from an EMBL/GenBank/DDBJ whole genome shotgun (WGS) entry which is preliminary data.</text>
</comment>
<gene>
    <name evidence="3" type="ORF">EV702DRAFT_1177263</name>
</gene>
<feature type="domain" description="C2H2-type" evidence="2">
    <location>
        <begin position="3"/>
        <end position="32"/>
    </location>
</feature>